<reference evidence="1" key="2">
    <citation type="submission" date="2023-07" db="EMBL/GenBank/DDBJ databases">
        <authorList>
            <person name="Shen H."/>
        </authorList>
    </citation>
    <scope>NUCLEOTIDE SEQUENCE</scope>
    <source>
        <strain evidence="1">TNR-22</strain>
    </source>
</reference>
<protein>
    <submittedName>
        <fullName evidence="1">DUF3572 domain-containing protein</fullName>
    </submittedName>
</protein>
<proteinExistence type="predicted"/>
<gene>
    <name evidence="1" type="ORF">Q4481_07080</name>
</gene>
<name>A0ABT8YKD0_9HYPH</name>
<comment type="caution">
    <text evidence="1">The sequence shown here is derived from an EMBL/GenBank/DDBJ whole genome shotgun (WGS) entry which is preliminary data.</text>
</comment>
<evidence type="ECO:0000313" key="2">
    <source>
        <dbReference type="Proteomes" id="UP001174932"/>
    </source>
</evidence>
<dbReference type="EMBL" id="JAUOZU010000006">
    <property type="protein sequence ID" value="MDO6963715.1"/>
    <property type="molecule type" value="Genomic_DNA"/>
</dbReference>
<reference evidence="1" key="1">
    <citation type="journal article" date="2015" name="Int. J. Syst. Evol. Microbiol.">
        <title>Rhizobium alvei sp. nov., isolated from a freshwater river.</title>
        <authorList>
            <person name="Sheu S.Y."/>
            <person name="Huang H.W."/>
            <person name="Young C.C."/>
            <person name="Chen W.M."/>
        </authorList>
    </citation>
    <scope>NUCLEOTIDE SEQUENCE</scope>
    <source>
        <strain evidence="1">TNR-22</strain>
    </source>
</reference>
<dbReference type="InterPro" id="IPR021955">
    <property type="entry name" value="DUF3572"/>
</dbReference>
<dbReference type="Proteomes" id="UP001174932">
    <property type="component" value="Unassembled WGS sequence"/>
</dbReference>
<dbReference type="Pfam" id="PF12096">
    <property type="entry name" value="DUF3572"/>
    <property type="match status" value="1"/>
</dbReference>
<sequence length="101" mass="10624">MGETRKIPVLDNESAEAIAIAILGWLSEHGDLMGRFLALSGLEASALRQLAGDHGFYGGLTGFLMNHEPTLIAFCADTGTETATVAACHQFFNGAGEGAWL</sequence>
<evidence type="ECO:0000313" key="1">
    <source>
        <dbReference type="EMBL" id="MDO6963715.1"/>
    </source>
</evidence>
<accession>A0ABT8YKD0</accession>
<organism evidence="1 2">
    <name type="scientific">Rhizobium alvei</name>
    <dbReference type="NCBI Taxonomy" id="1132659"/>
    <lineage>
        <taxon>Bacteria</taxon>
        <taxon>Pseudomonadati</taxon>
        <taxon>Pseudomonadota</taxon>
        <taxon>Alphaproteobacteria</taxon>
        <taxon>Hyphomicrobiales</taxon>
        <taxon>Rhizobiaceae</taxon>
        <taxon>Rhizobium/Agrobacterium group</taxon>
        <taxon>Rhizobium</taxon>
    </lineage>
</organism>
<keyword evidence="2" id="KW-1185">Reference proteome</keyword>